<dbReference type="Proteomes" id="UP000250275">
    <property type="component" value="Unassembled WGS sequence"/>
</dbReference>
<sequence length="242" mass="27240">MDVIRGYVSVYERFRLQADCESTGMADWLGDAMFVELPRVRLDGGARAFRQHWGYESRPLAPPPPLIEEDEAAVEPETVSLREANTASPIANPNQTQVKHTKFPYPRVNEDGCSPSRLSYHPHLAYLTQISNQTSTSCKFPNVLTRKQQERSILPEFSTRRETKRGAYLEHSHKIAREFVQVLVEDTNSSSQVRTHPDPTFVSPVPSIRADSDKIDTELVDVHTVRFSAGTSGLMSSLIVSR</sequence>
<evidence type="ECO:0000313" key="1">
    <source>
        <dbReference type="EMBL" id="OAD61744.1"/>
    </source>
</evidence>
<accession>A0A310SQS6</accession>
<dbReference type="OrthoDB" id="5572587at2759"/>
<dbReference type="EMBL" id="KQ760148">
    <property type="protein sequence ID" value="OAD61744.1"/>
    <property type="molecule type" value="Genomic_DNA"/>
</dbReference>
<reference evidence="1 2" key="1">
    <citation type="submission" date="2015-07" db="EMBL/GenBank/DDBJ databases">
        <title>The genome of Eufriesea mexicana.</title>
        <authorList>
            <person name="Pan H."/>
            <person name="Kapheim K."/>
        </authorList>
    </citation>
    <scope>NUCLEOTIDE SEQUENCE [LARGE SCALE GENOMIC DNA]</scope>
    <source>
        <strain evidence="1">0111107269</strain>
        <tissue evidence="1">Whole body</tissue>
    </source>
</reference>
<organism evidence="1 2">
    <name type="scientific">Eufriesea mexicana</name>
    <dbReference type="NCBI Taxonomy" id="516756"/>
    <lineage>
        <taxon>Eukaryota</taxon>
        <taxon>Metazoa</taxon>
        <taxon>Ecdysozoa</taxon>
        <taxon>Arthropoda</taxon>
        <taxon>Hexapoda</taxon>
        <taxon>Insecta</taxon>
        <taxon>Pterygota</taxon>
        <taxon>Neoptera</taxon>
        <taxon>Endopterygota</taxon>
        <taxon>Hymenoptera</taxon>
        <taxon>Apocrita</taxon>
        <taxon>Aculeata</taxon>
        <taxon>Apoidea</taxon>
        <taxon>Anthophila</taxon>
        <taxon>Apidae</taxon>
        <taxon>Eufriesea</taxon>
    </lineage>
</organism>
<keyword evidence="2" id="KW-1185">Reference proteome</keyword>
<proteinExistence type="predicted"/>
<name>A0A310SQS6_9HYME</name>
<evidence type="ECO:0000313" key="2">
    <source>
        <dbReference type="Proteomes" id="UP000250275"/>
    </source>
</evidence>
<protein>
    <submittedName>
        <fullName evidence="1">Uncharacterized protein</fullName>
    </submittedName>
</protein>
<gene>
    <name evidence="1" type="ORF">WN48_09695</name>
</gene>
<dbReference type="AlphaFoldDB" id="A0A310SQS6"/>